<dbReference type="EMBL" id="VNJI01000001">
    <property type="protein sequence ID" value="TVY11735.1"/>
    <property type="molecule type" value="Genomic_DNA"/>
</dbReference>
<keyword evidence="4" id="KW-1185">Reference proteome</keyword>
<dbReference type="SUPFAM" id="SSF55383">
    <property type="entry name" value="Copper amine oxidase, domain N"/>
    <property type="match status" value="2"/>
</dbReference>
<dbReference type="AlphaFoldDB" id="A0A559KHX1"/>
<evidence type="ECO:0000259" key="2">
    <source>
        <dbReference type="Pfam" id="PF07833"/>
    </source>
</evidence>
<dbReference type="Gene3D" id="3.30.457.10">
    <property type="entry name" value="Copper amine oxidase-like, N-terminal domain"/>
    <property type="match status" value="1"/>
</dbReference>
<dbReference type="Proteomes" id="UP000317036">
    <property type="component" value="Unassembled WGS sequence"/>
</dbReference>
<gene>
    <name evidence="3" type="ORF">FPZ49_00105</name>
</gene>
<evidence type="ECO:0000313" key="3">
    <source>
        <dbReference type="EMBL" id="TVY11735.1"/>
    </source>
</evidence>
<feature type="chain" id="PRO_5022165398" evidence="1">
    <location>
        <begin position="23"/>
        <end position="577"/>
    </location>
</feature>
<comment type="caution">
    <text evidence="3">The sequence shown here is derived from an EMBL/GenBank/DDBJ whole genome shotgun (WGS) entry which is preliminary data.</text>
</comment>
<accession>A0A559KHX1</accession>
<keyword evidence="1" id="KW-0732">Signal</keyword>
<sequence length="577" mass="62146">MKKKHLLTLSLLLTLAAADAQAVSAQVSVSGSTIHMLFKDQLQQAEVNGSTAALEAPARIVDGSFYIPLKWAAEQLGLKPTWDAQRSTVGLAAPRAYLEWDLAQGQASVNGAAVPLAETSLIDHDTLLVKLSWIAPLLDVTYTFQPNPARVELTYLQKTRSSYPESSASEDTQAPNSRPAALFATDKSVYRIGEPIHYIDLSYDPDAEGLPKIQWTGKEDAFFQPGEYPVTLQVADGSGAWSLPYTRIIKVSNSVLLTAAEYPWYWKPAGTLIKADSDSWKRLLSSAQELKPQAVPIERKRIVSGDNAVIKDKGLVLKDTVEGKARIASHHINGLSETVQFASVISNPDPARTLTVHITRKGKAQPTLLHRTTAEQAVTDFLAQPLGDDAIDVKPGKSVTLEQTTLEPGQGFASLQELETDGKAEIGFVVVGAKEELKPLASYEDKSKGSTSAAARASDVRLDIDADARSLTGLAQWTMGDAAGSTDLGAIYSLHLYHPQKAAIALRPQGGYMNGTLKVNGAMVSLPSGGLTEQDGALLVYRAIGAESQVDIDWMPAPGSTSPVQWIVYPLDEKKLK</sequence>
<evidence type="ECO:0000256" key="1">
    <source>
        <dbReference type="SAM" id="SignalP"/>
    </source>
</evidence>
<dbReference type="OrthoDB" id="25008at2"/>
<protein>
    <submittedName>
        <fullName evidence="3">Copper amine oxidase N-terminal domain-containing protein</fullName>
    </submittedName>
</protein>
<dbReference type="RefSeq" id="WP_144842318.1">
    <property type="nucleotide sequence ID" value="NZ_VNJI01000001.1"/>
</dbReference>
<evidence type="ECO:0000313" key="4">
    <source>
        <dbReference type="Proteomes" id="UP000317036"/>
    </source>
</evidence>
<dbReference type="Pfam" id="PF07833">
    <property type="entry name" value="Cu_amine_oxidN1"/>
    <property type="match status" value="1"/>
</dbReference>
<feature type="signal peptide" evidence="1">
    <location>
        <begin position="1"/>
        <end position="22"/>
    </location>
</feature>
<proteinExistence type="predicted"/>
<feature type="domain" description="Copper amine oxidase-like N-terminal" evidence="2">
    <location>
        <begin position="47"/>
        <end position="143"/>
    </location>
</feature>
<dbReference type="InterPro" id="IPR012854">
    <property type="entry name" value="Cu_amine_oxidase-like_N"/>
</dbReference>
<dbReference type="InterPro" id="IPR036582">
    <property type="entry name" value="Mao_N_sf"/>
</dbReference>
<name>A0A559KHX1_9BACL</name>
<organism evidence="3 4">
    <name type="scientific">Paenibacillus cremeus</name>
    <dbReference type="NCBI Taxonomy" id="2163881"/>
    <lineage>
        <taxon>Bacteria</taxon>
        <taxon>Bacillati</taxon>
        <taxon>Bacillota</taxon>
        <taxon>Bacilli</taxon>
        <taxon>Bacillales</taxon>
        <taxon>Paenibacillaceae</taxon>
        <taxon>Paenibacillus</taxon>
    </lineage>
</organism>
<reference evidence="3 4" key="1">
    <citation type="submission" date="2019-07" db="EMBL/GenBank/DDBJ databases">
        <authorList>
            <person name="Kim J."/>
        </authorList>
    </citation>
    <scope>NUCLEOTIDE SEQUENCE [LARGE SCALE GENOMIC DNA]</scope>
    <source>
        <strain evidence="3 4">JC52</strain>
    </source>
</reference>